<feature type="transmembrane region" description="Helical" evidence="1">
    <location>
        <begin position="39"/>
        <end position="60"/>
    </location>
</feature>
<reference evidence="2 5" key="2">
    <citation type="submission" date="2018-09" db="EMBL/GenBank/DDBJ databases">
        <title>Complete genome sequence of Cupriavidus oxalaticus T2, a bacterium capable of phenol tolerance and degradation.</title>
        <authorList>
            <person name="Yan J."/>
        </authorList>
    </citation>
    <scope>NUCLEOTIDE SEQUENCE [LARGE SCALE GENOMIC DNA]</scope>
    <source>
        <strain evidence="2 5">T2</strain>
    </source>
</reference>
<evidence type="ECO:0000313" key="4">
    <source>
        <dbReference type="EMBL" id="SPC14889.1"/>
    </source>
</evidence>
<name>A0A375GAS0_9BURK</name>
<dbReference type="EMBL" id="CP032519">
    <property type="protein sequence ID" value="QEZ47803.1"/>
    <property type="molecule type" value="Genomic_DNA"/>
</dbReference>
<dbReference type="InterPro" id="IPR025489">
    <property type="entry name" value="DUF4381"/>
</dbReference>
<dbReference type="GeneID" id="303493320"/>
<dbReference type="Proteomes" id="UP000623307">
    <property type="component" value="Chromosome 2"/>
</dbReference>
<dbReference type="Proteomes" id="UP000256862">
    <property type="component" value="Chromosome CO2235"/>
</dbReference>
<dbReference type="AlphaFoldDB" id="A0A375GAS0"/>
<protein>
    <submittedName>
        <fullName evidence="2">DUF4381 domain-containing protein</fullName>
    </submittedName>
</protein>
<evidence type="ECO:0000313" key="6">
    <source>
        <dbReference type="Proteomes" id="UP000623307"/>
    </source>
</evidence>
<dbReference type="RefSeq" id="WP_063241719.1">
    <property type="nucleotide sequence ID" value="NZ_CP032519.1"/>
</dbReference>
<reference evidence="4" key="1">
    <citation type="submission" date="2018-01" db="EMBL/GenBank/DDBJ databases">
        <authorList>
            <person name="Clerissi C."/>
        </authorList>
    </citation>
    <scope>NUCLEOTIDE SEQUENCE</scope>
    <source>
        <strain evidence="4">Cupriavidus oxalaticus LMG 2235</strain>
    </source>
</reference>
<dbReference type="Proteomes" id="UP000325743">
    <property type="component" value="Chromosome 2"/>
</dbReference>
<proteinExistence type="predicted"/>
<dbReference type="OrthoDB" id="283083at2"/>
<accession>A0A375GAS0</accession>
<reference evidence="3 6" key="3">
    <citation type="submission" date="2021-02" db="EMBL/GenBank/DDBJ databases">
        <title>Complete Genome Sequence of Cupriavidus oxalaticus Strain Ox1, a Soil Oxalate-Degrading Species.</title>
        <authorList>
            <person name="Palmieri F."/>
            <person name="Udriet P."/>
            <person name="Deuasquier M."/>
            <person name="Beaudoing E."/>
            <person name="Johnson S.L."/>
            <person name="Davenport K.W."/>
            <person name="Chain P.S."/>
            <person name="Bindschedler S."/>
            <person name="Junier P."/>
        </authorList>
    </citation>
    <scope>NUCLEOTIDE SEQUENCE [LARGE SCALE GENOMIC DNA]</scope>
    <source>
        <strain evidence="3 6">Ox1</strain>
    </source>
</reference>
<evidence type="ECO:0000256" key="1">
    <source>
        <dbReference type="SAM" id="Phobius"/>
    </source>
</evidence>
<keyword evidence="6" id="KW-1185">Reference proteome</keyword>
<keyword evidence="1" id="KW-0472">Membrane</keyword>
<dbReference type="EMBL" id="OGUS01000124">
    <property type="protein sequence ID" value="SPC14889.1"/>
    <property type="molecule type" value="Genomic_DNA"/>
</dbReference>
<evidence type="ECO:0000313" key="3">
    <source>
        <dbReference type="EMBL" id="QRQ93797.1"/>
    </source>
</evidence>
<keyword evidence="1" id="KW-1133">Transmembrane helix</keyword>
<gene>
    <name evidence="4" type="ORF">CO2235_230092</name>
    <name evidence="2" type="ORF">D2917_27285</name>
    <name evidence="3" type="ORF">JTE92_27470</name>
</gene>
<dbReference type="EMBL" id="CP069812">
    <property type="protein sequence ID" value="QRQ93797.1"/>
    <property type="molecule type" value="Genomic_DNA"/>
</dbReference>
<dbReference type="Pfam" id="PF14316">
    <property type="entry name" value="DUF4381"/>
    <property type="match status" value="1"/>
</dbReference>
<evidence type="ECO:0000313" key="5">
    <source>
        <dbReference type="Proteomes" id="UP000325743"/>
    </source>
</evidence>
<keyword evidence="1" id="KW-0812">Transmembrane</keyword>
<organism evidence="4">
    <name type="scientific">Cupriavidus oxalaticus</name>
    <dbReference type="NCBI Taxonomy" id="96344"/>
    <lineage>
        <taxon>Bacteria</taxon>
        <taxon>Pseudomonadati</taxon>
        <taxon>Pseudomonadota</taxon>
        <taxon>Betaproteobacteria</taxon>
        <taxon>Burkholderiales</taxon>
        <taxon>Burkholderiaceae</taxon>
        <taxon>Cupriavidus</taxon>
    </lineage>
</organism>
<evidence type="ECO:0000313" key="2">
    <source>
        <dbReference type="EMBL" id="QEZ47803.1"/>
    </source>
</evidence>
<sequence length="181" mass="19299">MSDLTHSTAAPDSATIAGDLRQMAEVVVPPPPSWRPQTIGWPVAGAIVLALLAFAAGRWWRHYRANRYRREALAELARLRAGMSASPQARAHALVAMAELLKRTALAAWPRTEVASMAGAEWARFLQAHAGKAGAAAPVLATLVNDAQYRDAAALAQWPDSQATATAAACQQWIAGHHVPV</sequence>